<gene>
    <name evidence="2" type="ORF">M404DRAFT_997663</name>
</gene>
<dbReference type="EMBL" id="KN831958">
    <property type="protein sequence ID" value="KIO07991.1"/>
    <property type="molecule type" value="Genomic_DNA"/>
</dbReference>
<reference evidence="2 3" key="1">
    <citation type="submission" date="2014-04" db="EMBL/GenBank/DDBJ databases">
        <authorList>
            <consortium name="DOE Joint Genome Institute"/>
            <person name="Kuo A."/>
            <person name="Kohler A."/>
            <person name="Costa M.D."/>
            <person name="Nagy L.G."/>
            <person name="Floudas D."/>
            <person name="Copeland A."/>
            <person name="Barry K.W."/>
            <person name="Cichocki N."/>
            <person name="Veneault-Fourrey C."/>
            <person name="LaButti K."/>
            <person name="Lindquist E.A."/>
            <person name="Lipzen A."/>
            <person name="Lundell T."/>
            <person name="Morin E."/>
            <person name="Murat C."/>
            <person name="Sun H."/>
            <person name="Tunlid A."/>
            <person name="Henrissat B."/>
            <person name="Grigoriev I.V."/>
            <person name="Hibbett D.S."/>
            <person name="Martin F."/>
            <person name="Nordberg H.P."/>
            <person name="Cantor M.N."/>
            <person name="Hua S.X."/>
        </authorList>
    </citation>
    <scope>NUCLEOTIDE SEQUENCE [LARGE SCALE GENOMIC DNA]</scope>
    <source>
        <strain evidence="2 3">Marx 270</strain>
    </source>
</reference>
<proteinExistence type="predicted"/>
<reference evidence="3" key="2">
    <citation type="submission" date="2015-01" db="EMBL/GenBank/DDBJ databases">
        <title>Evolutionary Origins and Diversification of the Mycorrhizal Mutualists.</title>
        <authorList>
            <consortium name="DOE Joint Genome Institute"/>
            <consortium name="Mycorrhizal Genomics Consortium"/>
            <person name="Kohler A."/>
            <person name="Kuo A."/>
            <person name="Nagy L.G."/>
            <person name="Floudas D."/>
            <person name="Copeland A."/>
            <person name="Barry K.W."/>
            <person name="Cichocki N."/>
            <person name="Veneault-Fourrey C."/>
            <person name="LaButti K."/>
            <person name="Lindquist E.A."/>
            <person name="Lipzen A."/>
            <person name="Lundell T."/>
            <person name="Morin E."/>
            <person name="Murat C."/>
            <person name="Riley R."/>
            <person name="Ohm R."/>
            <person name="Sun H."/>
            <person name="Tunlid A."/>
            <person name="Henrissat B."/>
            <person name="Grigoriev I.V."/>
            <person name="Hibbett D.S."/>
            <person name="Martin F."/>
        </authorList>
    </citation>
    <scope>NUCLEOTIDE SEQUENCE [LARGE SCALE GENOMIC DNA]</scope>
    <source>
        <strain evidence="3">Marx 270</strain>
    </source>
</reference>
<evidence type="ECO:0000313" key="2">
    <source>
        <dbReference type="EMBL" id="KIO07991.1"/>
    </source>
</evidence>
<protein>
    <submittedName>
        <fullName evidence="2">Uncharacterized protein</fullName>
    </submittedName>
</protein>
<dbReference type="Proteomes" id="UP000054217">
    <property type="component" value="Unassembled WGS sequence"/>
</dbReference>
<dbReference type="InParanoid" id="A0A0C3PHN9"/>
<organism evidence="2 3">
    <name type="scientific">Pisolithus tinctorius Marx 270</name>
    <dbReference type="NCBI Taxonomy" id="870435"/>
    <lineage>
        <taxon>Eukaryota</taxon>
        <taxon>Fungi</taxon>
        <taxon>Dikarya</taxon>
        <taxon>Basidiomycota</taxon>
        <taxon>Agaricomycotina</taxon>
        <taxon>Agaricomycetes</taxon>
        <taxon>Agaricomycetidae</taxon>
        <taxon>Boletales</taxon>
        <taxon>Sclerodermatineae</taxon>
        <taxon>Pisolithaceae</taxon>
        <taxon>Pisolithus</taxon>
    </lineage>
</organism>
<evidence type="ECO:0000256" key="1">
    <source>
        <dbReference type="SAM" id="MobiDB-lite"/>
    </source>
</evidence>
<dbReference type="HOGENOM" id="CLU_2961802_0_0_1"/>
<evidence type="ECO:0000313" key="3">
    <source>
        <dbReference type="Proteomes" id="UP000054217"/>
    </source>
</evidence>
<accession>A0A0C3PHN9</accession>
<sequence>MGPQFSRHVRRPVRWQRRCSRFANTLSLPLEAAPQVKRPPLRPGPIPVVADVEDSEGNA</sequence>
<keyword evidence="3" id="KW-1185">Reference proteome</keyword>
<name>A0A0C3PHN9_PISTI</name>
<dbReference type="AlphaFoldDB" id="A0A0C3PHN9"/>
<feature type="region of interest" description="Disordered" evidence="1">
    <location>
        <begin position="38"/>
        <end position="59"/>
    </location>
</feature>